<gene>
    <name evidence="3" type="ORF">E8E13_007966</name>
</gene>
<dbReference type="Proteomes" id="UP000801428">
    <property type="component" value="Unassembled WGS sequence"/>
</dbReference>
<sequence length="253" mass="24250">MRSTTLLALFAGSVAAQSSAVVVNPIMPAKTVTMVGSSGGTTTYVNSCSDGGIPASVLTPGASGSAGQALSSAASSVRSAASALILTPMPNPTAAARLRRQEDGLFGGFCEPVTIKQGASSVQIHLEDPTKGAWTADMNCAWKGEVATADLTCTATQSGSFAKLNGVEGVTTNTLKASEAVHTVAVVGPSSNSAAPTASSSGHSASGTPSSTASGSGAPAATGNAAAAGAPLPKGVMAVVGGAAGVFAAALAL</sequence>
<feature type="region of interest" description="Disordered" evidence="1">
    <location>
        <begin position="189"/>
        <end position="225"/>
    </location>
</feature>
<name>A0A9P4TIX7_CURKU</name>
<feature type="chain" id="PRO_5040292554" evidence="2">
    <location>
        <begin position="17"/>
        <end position="253"/>
    </location>
</feature>
<reference evidence="3" key="1">
    <citation type="submission" date="2019-04" db="EMBL/GenBank/DDBJ databases">
        <title>Sequencing of skin fungus with MAO and IRED activity.</title>
        <authorList>
            <person name="Marsaioli A.J."/>
            <person name="Bonatto J.M.C."/>
            <person name="Reis Junior O."/>
        </authorList>
    </citation>
    <scope>NUCLEOTIDE SEQUENCE</scope>
    <source>
        <strain evidence="3">30M1</strain>
    </source>
</reference>
<comment type="caution">
    <text evidence="3">The sequence shown here is derived from an EMBL/GenBank/DDBJ whole genome shotgun (WGS) entry which is preliminary data.</text>
</comment>
<keyword evidence="2" id="KW-0732">Signal</keyword>
<dbReference type="AlphaFoldDB" id="A0A9P4TIX7"/>
<proteinExistence type="predicted"/>
<keyword evidence="4" id="KW-1185">Reference proteome</keyword>
<evidence type="ECO:0000256" key="2">
    <source>
        <dbReference type="SAM" id="SignalP"/>
    </source>
</evidence>
<protein>
    <submittedName>
        <fullName evidence="3">Uncharacterized protein</fullName>
    </submittedName>
</protein>
<organism evidence="3 4">
    <name type="scientific">Curvularia kusanoi</name>
    <name type="common">Cochliobolus kusanoi</name>
    <dbReference type="NCBI Taxonomy" id="90978"/>
    <lineage>
        <taxon>Eukaryota</taxon>
        <taxon>Fungi</taxon>
        <taxon>Dikarya</taxon>
        <taxon>Ascomycota</taxon>
        <taxon>Pezizomycotina</taxon>
        <taxon>Dothideomycetes</taxon>
        <taxon>Pleosporomycetidae</taxon>
        <taxon>Pleosporales</taxon>
        <taxon>Pleosporineae</taxon>
        <taxon>Pleosporaceae</taxon>
        <taxon>Curvularia</taxon>
    </lineage>
</organism>
<dbReference type="OrthoDB" id="3689315at2759"/>
<dbReference type="EMBL" id="SWKU01000006">
    <property type="protein sequence ID" value="KAF3005809.1"/>
    <property type="molecule type" value="Genomic_DNA"/>
</dbReference>
<evidence type="ECO:0000256" key="1">
    <source>
        <dbReference type="SAM" id="MobiDB-lite"/>
    </source>
</evidence>
<feature type="signal peptide" evidence="2">
    <location>
        <begin position="1"/>
        <end position="16"/>
    </location>
</feature>
<evidence type="ECO:0000313" key="3">
    <source>
        <dbReference type="EMBL" id="KAF3005809.1"/>
    </source>
</evidence>
<evidence type="ECO:0000313" key="4">
    <source>
        <dbReference type="Proteomes" id="UP000801428"/>
    </source>
</evidence>
<accession>A0A9P4TIX7</accession>